<name>A0A915JVU5_ROMCU</name>
<evidence type="ECO:0000313" key="2">
    <source>
        <dbReference type="Proteomes" id="UP000887565"/>
    </source>
</evidence>
<protein>
    <submittedName>
        <fullName evidence="3">Uncharacterized protein</fullName>
    </submittedName>
</protein>
<evidence type="ECO:0000256" key="1">
    <source>
        <dbReference type="SAM" id="Phobius"/>
    </source>
</evidence>
<dbReference type="Proteomes" id="UP000887565">
    <property type="component" value="Unplaced"/>
</dbReference>
<reference evidence="3" key="1">
    <citation type="submission" date="2022-11" db="UniProtKB">
        <authorList>
            <consortium name="WormBaseParasite"/>
        </authorList>
    </citation>
    <scope>IDENTIFICATION</scope>
</reference>
<sequence>MEDECLTSLANLMRRRNQHFSALGADQVTSASLLIFPPKLRKFNSKGQDLTRRKEGKCEETVIIFLIAGLESPNSEFAQLVIAHMETTQLSTNRGRKKRYDISVSSYNTLLVFKIGFTHVSFAIFVFFALDSCGGFVMSPKDLTDV</sequence>
<accession>A0A915JVU5</accession>
<keyword evidence="1" id="KW-1133">Transmembrane helix</keyword>
<keyword evidence="2" id="KW-1185">Reference proteome</keyword>
<feature type="transmembrane region" description="Helical" evidence="1">
    <location>
        <begin position="107"/>
        <end position="130"/>
    </location>
</feature>
<dbReference type="WBParaSite" id="nRc.2.0.1.t30154-RA">
    <property type="protein sequence ID" value="nRc.2.0.1.t30154-RA"/>
    <property type="gene ID" value="nRc.2.0.1.g30154"/>
</dbReference>
<organism evidence="2 3">
    <name type="scientific">Romanomermis culicivorax</name>
    <name type="common">Nematode worm</name>
    <dbReference type="NCBI Taxonomy" id="13658"/>
    <lineage>
        <taxon>Eukaryota</taxon>
        <taxon>Metazoa</taxon>
        <taxon>Ecdysozoa</taxon>
        <taxon>Nematoda</taxon>
        <taxon>Enoplea</taxon>
        <taxon>Dorylaimia</taxon>
        <taxon>Mermithida</taxon>
        <taxon>Mermithoidea</taxon>
        <taxon>Mermithidae</taxon>
        <taxon>Romanomermis</taxon>
    </lineage>
</organism>
<keyword evidence="1" id="KW-0812">Transmembrane</keyword>
<evidence type="ECO:0000313" key="3">
    <source>
        <dbReference type="WBParaSite" id="nRc.2.0.1.t30154-RA"/>
    </source>
</evidence>
<dbReference type="AlphaFoldDB" id="A0A915JVU5"/>
<proteinExistence type="predicted"/>
<keyword evidence="1" id="KW-0472">Membrane</keyword>